<dbReference type="AlphaFoldDB" id="A0A840SEL4"/>
<feature type="binding site" evidence="7">
    <location>
        <begin position="189"/>
        <end position="190"/>
    </location>
    <ligand>
        <name>substrate</name>
    </ligand>
</feature>
<comment type="similarity">
    <text evidence="7">Belongs to the aspartate/glutamate racemases family.</text>
</comment>
<feature type="binding site" evidence="7">
    <location>
        <begin position="43"/>
        <end position="44"/>
    </location>
    <ligand>
        <name>substrate</name>
    </ligand>
</feature>
<comment type="catalytic activity">
    <reaction evidence="1 7">
        <text>L-glutamate = D-glutamate</text>
        <dbReference type="Rhea" id="RHEA:12813"/>
        <dbReference type="ChEBI" id="CHEBI:29985"/>
        <dbReference type="ChEBI" id="CHEBI:29986"/>
        <dbReference type="EC" id="5.1.1.3"/>
    </reaction>
</comment>
<comment type="function">
    <text evidence="7">Provides the (R)-glutamate required for cell wall biosynthesis.</text>
</comment>
<reference evidence="9 11" key="1">
    <citation type="submission" date="2018-08" db="EMBL/GenBank/DDBJ databases">
        <title>The first complete genome of Treponema rectale (CHPAT), a commensal spirochete of the bovine rectum.</title>
        <authorList>
            <person name="Staton G.J."/>
            <person name="Clegg S.R."/>
            <person name="Carter S.D."/>
            <person name="Radford A.D."/>
            <person name="Darby A."/>
            <person name="Hall N."/>
            <person name="Birtles R.J."/>
            <person name="Evans N.J."/>
        </authorList>
    </citation>
    <scope>NUCLEOTIDE SEQUENCE [LARGE SCALE GENOMIC DNA]</scope>
    <source>
        <strain evidence="9 11">CHPA</strain>
    </source>
</reference>
<reference evidence="8 10" key="2">
    <citation type="submission" date="2020-08" db="EMBL/GenBank/DDBJ databases">
        <title>Genomic Encyclopedia of Type Strains, Phase IV (KMG-IV): sequencing the most valuable type-strain genomes for metagenomic binning, comparative biology and taxonomic classification.</title>
        <authorList>
            <person name="Goeker M."/>
        </authorList>
    </citation>
    <scope>NUCLEOTIDE SEQUENCE [LARGE SCALE GENOMIC DNA]</scope>
    <source>
        <strain evidence="8 10">DSM 103679</strain>
    </source>
</reference>
<dbReference type="GO" id="GO:0008360">
    <property type="term" value="P:regulation of cell shape"/>
    <property type="evidence" value="ECO:0007669"/>
    <property type="project" value="UniProtKB-KW"/>
</dbReference>
<dbReference type="GO" id="GO:0009252">
    <property type="term" value="P:peptidoglycan biosynthetic process"/>
    <property type="evidence" value="ECO:0007669"/>
    <property type="project" value="UniProtKB-UniRule"/>
</dbReference>
<organism evidence="8 10">
    <name type="scientific">Treponema rectale</name>
    <dbReference type="NCBI Taxonomy" id="744512"/>
    <lineage>
        <taxon>Bacteria</taxon>
        <taxon>Pseudomonadati</taxon>
        <taxon>Spirochaetota</taxon>
        <taxon>Spirochaetia</taxon>
        <taxon>Spirochaetales</taxon>
        <taxon>Treponemataceae</taxon>
        <taxon>Treponema</taxon>
    </lineage>
</organism>
<keyword evidence="5 7" id="KW-0413">Isomerase</keyword>
<dbReference type="PANTHER" id="PTHR21198">
    <property type="entry name" value="GLUTAMATE RACEMASE"/>
    <property type="match status" value="1"/>
</dbReference>
<evidence type="ECO:0000256" key="1">
    <source>
        <dbReference type="ARBA" id="ARBA00001602"/>
    </source>
</evidence>
<dbReference type="GO" id="GO:0008881">
    <property type="term" value="F:glutamate racemase activity"/>
    <property type="evidence" value="ECO:0007669"/>
    <property type="project" value="UniProtKB-UniRule"/>
</dbReference>
<evidence type="ECO:0000256" key="5">
    <source>
        <dbReference type="ARBA" id="ARBA00023235"/>
    </source>
</evidence>
<dbReference type="Proteomes" id="UP000593591">
    <property type="component" value="Chromosome"/>
</dbReference>
<dbReference type="InterPro" id="IPR001920">
    <property type="entry name" value="Asp/Glu_race"/>
</dbReference>
<dbReference type="EMBL" id="CP031517">
    <property type="protein sequence ID" value="QOS40395.1"/>
    <property type="molecule type" value="Genomic_DNA"/>
</dbReference>
<evidence type="ECO:0000313" key="10">
    <source>
        <dbReference type="Proteomes" id="UP000578697"/>
    </source>
</evidence>
<protein>
    <recommendedName>
        <fullName evidence="2 7">Glutamate racemase</fullName>
        <ecNumber evidence="2 7">5.1.1.3</ecNumber>
    </recommendedName>
</protein>
<feature type="active site" description="Proton donor/acceptor" evidence="7">
    <location>
        <position position="188"/>
    </location>
</feature>
<accession>A0A840SEL4</accession>
<feature type="binding site" evidence="7">
    <location>
        <begin position="11"/>
        <end position="12"/>
    </location>
    <ligand>
        <name>substrate</name>
    </ligand>
</feature>
<proteinExistence type="inferred from homology"/>
<sequence>MSVITDFAFLDSGTGGLPYMAALKEKIPEATFAYLGDTRNFPYGEKTVSQVTECAGKAIELILKNWNPRTLVIACNTISVTSLDLLRKRFPELPIVGTVPAIKLAASVTKNNRIGLLATNATVNHPYSRHLISDFASNCTVISRGDPDLIDFIEHDLFTSSEKEKKAAVMPAVEFFKKENCDTIILGCTHFTHLADVIQDAAGPSVKVVDSRDGVANQALRLLNAGTYSKKNESESDNSLHLKSGAFYVTAADEAQCREYEILCRNMKIAWGGVIG</sequence>
<gene>
    <name evidence="7 9" type="primary">murI</name>
    <name evidence="9" type="ORF">DYE49_07980</name>
    <name evidence="8" type="ORF">HNP77_000225</name>
</gene>
<dbReference type="EMBL" id="JACHFR010000001">
    <property type="protein sequence ID" value="MBB5217881.1"/>
    <property type="molecule type" value="Genomic_DNA"/>
</dbReference>
<keyword evidence="10" id="KW-1185">Reference proteome</keyword>
<evidence type="ECO:0000313" key="11">
    <source>
        <dbReference type="Proteomes" id="UP000593591"/>
    </source>
</evidence>
<evidence type="ECO:0000256" key="3">
    <source>
        <dbReference type="ARBA" id="ARBA00022960"/>
    </source>
</evidence>
<dbReference type="InterPro" id="IPR004391">
    <property type="entry name" value="Glu_race"/>
</dbReference>
<dbReference type="Gene3D" id="3.40.50.1860">
    <property type="match status" value="2"/>
</dbReference>
<dbReference type="GO" id="GO:0071555">
    <property type="term" value="P:cell wall organization"/>
    <property type="evidence" value="ECO:0007669"/>
    <property type="project" value="UniProtKB-KW"/>
</dbReference>
<dbReference type="PANTHER" id="PTHR21198:SF2">
    <property type="entry name" value="GLUTAMATE RACEMASE"/>
    <property type="match status" value="1"/>
</dbReference>
<dbReference type="Pfam" id="PF01177">
    <property type="entry name" value="Asp_Glu_race"/>
    <property type="match status" value="1"/>
</dbReference>
<keyword evidence="3 7" id="KW-0133">Cell shape</keyword>
<dbReference type="RefSeq" id="WP_184651325.1">
    <property type="nucleotide sequence ID" value="NZ_JACHFR010000001.1"/>
</dbReference>
<evidence type="ECO:0000313" key="9">
    <source>
        <dbReference type="EMBL" id="QOS40395.1"/>
    </source>
</evidence>
<evidence type="ECO:0000313" key="8">
    <source>
        <dbReference type="EMBL" id="MBB5217881.1"/>
    </source>
</evidence>
<dbReference type="Proteomes" id="UP000578697">
    <property type="component" value="Unassembled WGS sequence"/>
</dbReference>
<dbReference type="NCBIfam" id="TIGR00067">
    <property type="entry name" value="glut_race"/>
    <property type="match status" value="1"/>
</dbReference>
<name>A0A840SEL4_9SPIR</name>
<feature type="binding site" evidence="7">
    <location>
        <begin position="76"/>
        <end position="77"/>
    </location>
    <ligand>
        <name>substrate</name>
    </ligand>
</feature>
<keyword evidence="6 7" id="KW-0961">Cell wall biogenesis/degradation</keyword>
<feature type="active site" description="Proton donor/acceptor" evidence="7">
    <location>
        <position position="75"/>
    </location>
</feature>
<comment type="pathway">
    <text evidence="7">Cell wall biogenesis; peptidoglycan biosynthesis.</text>
</comment>
<dbReference type="HAMAP" id="MF_00258">
    <property type="entry name" value="Glu_racemase"/>
    <property type="match status" value="1"/>
</dbReference>
<dbReference type="KEGG" id="trc:DYE49_07980"/>
<dbReference type="UniPathway" id="UPA00219"/>
<evidence type="ECO:0000256" key="4">
    <source>
        <dbReference type="ARBA" id="ARBA00022984"/>
    </source>
</evidence>
<evidence type="ECO:0000256" key="6">
    <source>
        <dbReference type="ARBA" id="ARBA00023316"/>
    </source>
</evidence>
<dbReference type="SUPFAM" id="SSF53681">
    <property type="entry name" value="Aspartate/glutamate racemase"/>
    <property type="match status" value="2"/>
</dbReference>
<keyword evidence="4 7" id="KW-0573">Peptidoglycan synthesis</keyword>
<dbReference type="EC" id="5.1.1.3" evidence="2 7"/>
<evidence type="ECO:0000256" key="2">
    <source>
        <dbReference type="ARBA" id="ARBA00013090"/>
    </source>
</evidence>
<evidence type="ECO:0000256" key="7">
    <source>
        <dbReference type="HAMAP-Rule" id="MF_00258"/>
    </source>
</evidence>
<dbReference type="InterPro" id="IPR015942">
    <property type="entry name" value="Asp/Glu/hydantoin_racemase"/>
</dbReference>